<dbReference type="AlphaFoldDB" id="A0A4S8T1Y4"/>
<dbReference type="EMBL" id="QZAF01000005">
    <property type="protein sequence ID" value="THV77449.1"/>
    <property type="molecule type" value="Genomic_DNA"/>
</dbReference>
<proteinExistence type="predicted"/>
<feature type="compositionally biased region" description="Polar residues" evidence="1">
    <location>
        <begin position="301"/>
        <end position="347"/>
    </location>
</feature>
<sequence>MTGRMIDKSMRRQTEVALIRYAVANAANAYQTSASGRAALLTERPKRMPLPVTPERQRSLSPTSSQSEDESDSDSEIEQTDSEWSPVMDRYSSADYDPALYATSEVDDAEDFYDADPSQPAVTAGAQHQTSSSSMGNNVGTLQSGANTPVDAALVSKINAEKLQELRAKLLANRQATPVKDFSTAAAAAAKNGTLASIKTESQSLSRPPSPAHTPKTVVVNKNKQSAHNRPTAASMLSQSNSIDALLAESHASVMSQGTNTPQQKTAPIKQQYTTAPTPKSTTTTEKATTPKLARSPAPSYKQTNTAEKMNTNNDKSSSTAKSPETPNQQINRTNNLHMEKANTTSPGPAEKFPKHKTDHHANAIKSANPLSRGPLQKTSLSLNTKSAKQQDDDYFKDVDLWLTITGFHDKTFREQKLKTYKMRAALEEKKRALEHEFAELERQEAATANDPSSKDFMRGASAAYMPPPALPASTSNSFDGQSVSLTKANPIPTQPASAGVKRPRSPSVPVNDYPEKLHRLNTSGRAVRRDDLFDKPLSATASRRGSDQRSHYINDRFDRPERVDRSERVDKPERSAYHQRANYDTSPTSHSISVRGQAYRPNDGAFGRRDSWNAPRSPEWSARPQGWSSTAFSDVNEAPLGGSFSGNNKSGYTPSNPRAKYNR</sequence>
<feature type="compositionally biased region" description="Low complexity" evidence="1">
    <location>
        <begin position="274"/>
        <end position="294"/>
    </location>
</feature>
<feature type="compositionally biased region" description="Polar residues" evidence="1">
    <location>
        <begin position="583"/>
        <end position="595"/>
    </location>
</feature>
<feature type="compositionally biased region" description="Basic and acidic residues" evidence="1">
    <location>
        <begin position="545"/>
        <end position="577"/>
    </location>
</feature>
<evidence type="ECO:0000256" key="1">
    <source>
        <dbReference type="SAM" id="MobiDB-lite"/>
    </source>
</evidence>
<feature type="compositionally biased region" description="Polar residues" evidence="1">
    <location>
        <begin position="126"/>
        <end position="143"/>
    </location>
</feature>
<gene>
    <name evidence="2" type="ORF">D6D28_00324</name>
</gene>
<reference evidence="2 3" key="1">
    <citation type="submission" date="2018-10" db="EMBL/GenBank/DDBJ databases">
        <title>Fifty Aureobasidium pullulans genomes reveal a recombining polyextremotolerant generalist.</title>
        <authorList>
            <person name="Gostincar C."/>
            <person name="Turk M."/>
            <person name="Zajc J."/>
            <person name="Gunde-Cimerman N."/>
        </authorList>
    </citation>
    <scope>NUCLEOTIDE SEQUENCE [LARGE SCALE GENOMIC DNA]</scope>
    <source>
        <strain evidence="2 3">EXF-11900</strain>
    </source>
</reference>
<feature type="region of interest" description="Disordered" evidence="1">
    <location>
        <begin position="254"/>
        <end position="377"/>
    </location>
</feature>
<comment type="caution">
    <text evidence="2">The sequence shown here is derived from an EMBL/GenBank/DDBJ whole genome shotgun (WGS) entry which is preliminary data.</text>
</comment>
<feature type="compositionally biased region" description="Polar residues" evidence="1">
    <location>
        <begin position="197"/>
        <end position="207"/>
    </location>
</feature>
<evidence type="ECO:0000313" key="2">
    <source>
        <dbReference type="EMBL" id="THV77449.1"/>
    </source>
</evidence>
<dbReference type="Proteomes" id="UP000304951">
    <property type="component" value="Unassembled WGS sequence"/>
</dbReference>
<organism evidence="2 3">
    <name type="scientific">Aureobasidium pullulans</name>
    <name type="common">Black yeast</name>
    <name type="synonym">Pullularia pullulans</name>
    <dbReference type="NCBI Taxonomy" id="5580"/>
    <lineage>
        <taxon>Eukaryota</taxon>
        <taxon>Fungi</taxon>
        <taxon>Dikarya</taxon>
        <taxon>Ascomycota</taxon>
        <taxon>Pezizomycotina</taxon>
        <taxon>Dothideomycetes</taxon>
        <taxon>Dothideomycetidae</taxon>
        <taxon>Dothideales</taxon>
        <taxon>Saccotheciaceae</taxon>
        <taxon>Aureobasidium</taxon>
    </lineage>
</organism>
<feature type="compositionally biased region" description="Polar residues" evidence="1">
    <location>
        <begin position="220"/>
        <end position="229"/>
    </location>
</feature>
<feature type="compositionally biased region" description="Polar residues" evidence="1">
    <location>
        <begin position="646"/>
        <end position="657"/>
    </location>
</feature>
<protein>
    <submittedName>
        <fullName evidence="2">Uncharacterized protein</fullName>
    </submittedName>
</protein>
<feature type="compositionally biased region" description="Acidic residues" evidence="1">
    <location>
        <begin position="105"/>
        <end position="114"/>
    </location>
</feature>
<feature type="region of interest" description="Disordered" evidence="1">
    <location>
        <begin position="33"/>
        <end position="91"/>
    </location>
</feature>
<feature type="compositionally biased region" description="Acidic residues" evidence="1">
    <location>
        <begin position="67"/>
        <end position="81"/>
    </location>
</feature>
<feature type="region of interest" description="Disordered" evidence="1">
    <location>
        <begin position="105"/>
        <end position="143"/>
    </location>
</feature>
<feature type="compositionally biased region" description="Polar residues" evidence="1">
    <location>
        <begin position="254"/>
        <end position="273"/>
    </location>
</feature>
<name>A0A4S8T1Y4_AURPU</name>
<evidence type="ECO:0000313" key="3">
    <source>
        <dbReference type="Proteomes" id="UP000304951"/>
    </source>
</evidence>
<feature type="compositionally biased region" description="Polar residues" evidence="1">
    <location>
        <begin position="473"/>
        <end position="488"/>
    </location>
</feature>
<feature type="region of interest" description="Disordered" evidence="1">
    <location>
        <begin position="443"/>
        <end position="664"/>
    </location>
</feature>
<accession>A0A4S8T1Y4</accession>
<feature type="region of interest" description="Disordered" evidence="1">
    <location>
        <begin position="197"/>
        <end position="236"/>
    </location>
</feature>